<evidence type="ECO:0000256" key="8">
    <source>
        <dbReference type="SAM" id="Phobius"/>
    </source>
</evidence>
<name>A0A3D8MBX2_9ALTE</name>
<dbReference type="AlphaFoldDB" id="A0A3D8MBX2"/>
<feature type="transmembrane region" description="Helical" evidence="8">
    <location>
        <begin position="283"/>
        <end position="308"/>
    </location>
</feature>
<dbReference type="EMBL" id="QRHA01000002">
    <property type="protein sequence ID" value="RDV28014.1"/>
    <property type="molecule type" value="Genomic_DNA"/>
</dbReference>
<keyword evidence="10" id="KW-1185">Reference proteome</keyword>
<gene>
    <name evidence="9" type="ORF">DXV75_03335</name>
</gene>
<sequence>MPSAPFDFTLQVIAPVLLILMLGYVLLKRRFISEGFVDSGSKLVFNIALPALLFITISKADFSLAANPTILVVGIIGTLLFVAFLMVITHFTVQQPNAKGVVIQGGFRANMGIIGLAYCSNAYGPEGLAVASVYLGCITVLFNLLSVFVLNYYSGGAVSLLSSVKNLITNPLILAIVLALPFSYFAVPLPSLAVKTGGYVAQLTLPLALLCTGASLQFRSFTGDLYNISLSTISKCLLYPLVIVAGCALLGVREMELGVVLLMSVAPTAAASYVMARNLGGDYRLAASIIATTTLVSLPVTAIAFSLLQNTRLL</sequence>
<dbReference type="Proteomes" id="UP000256561">
    <property type="component" value="Unassembled WGS sequence"/>
</dbReference>
<evidence type="ECO:0000256" key="1">
    <source>
        <dbReference type="ARBA" id="ARBA00004651"/>
    </source>
</evidence>
<dbReference type="GO" id="GO:0005886">
    <property type="term" value="C:plasma membrane"/>
    <property type="evidence" value="ECO:0007669"/>
    <property type="project" value="UniProtKB-SubCell"/>
</dbReference>
<feature type="transmembrane region" description="Helical" evidence="8">
    <location>
        <begin position="199"/>
        <end position="218"/>
    </location>
</feature>
<evidence type="ECO:0000256" key="6">
    <source>
        <dbReference type="ARBA" id="ARBA00022989"/>
    </source>
</evidence>
<comment type="similarity">
    <text evidence="2">Belongs to the auxin efflux carrier (TC 2.A.69) family.</text>
</comment>
<accession>A0A3D8MBX2</accession>
<keyword evidence="4" id="KW-1003">Cell membrane</keyword>
<organism evidence="9 10">
    <name type="scientific">Alteromonas aestuariivivens</name>
    <dbReference type="NCBI Taxonomy" id="1938339"/>
    <lineage>
        <taxon>Bacteria</taxon>
        <taxon>Pseudomonadati</taxon>
        <taxon>Pseudomonadota</taxon>
        <taxon>Gammaproteobacteria</taxon>
        <taxon>Alteromonadales</taxon>
        <taxon>Alteromonadaceae</taxon>
        <taxon>Alteromonas/Salinimonas group</taxon>
        <taxon>Alteromonas</taxon>
    </lineage>
</organism>
<dbReference type="Gene3D" id="1.20.1530.20">
    <property type="match status" value="1"/>
</dbReference>
<reference evidence="10" key="1">
    <citation type="submission" date="2018-08" db="EMBL/GenBank/DDBJ databases">
        <authorList>
            <person name="Zhang J."/>
            <person name="Du Z.-J."/>
        </authorList>
    </citation>
    <scope>NUCLEOTIDE SEQUENCE [LARGE SCALE GENOMIC DNA]</scope>
    <source>
        <strain evidence="10">KCTC 52655</strain>
    </source>
</reference>
<dbReference type="Pfam" id="PF03547">
    <property type="entry name" value="Mem_trans"/>
    <property type="match status" value="2"/>
</dbReference>
<feature type="transmembrane region" description="Helical" evidence="8">
    <location>
        <begin position="6"/>
        <end position="27"/>
    </location>
</feature>
<dbReference type="PANTHER" id="PTHR36838:SF4">
    <property type="entry name" value="AUXIN EFFLUX CARRIER FAMILY PROTEIN"/>
    <property type="match status" value="1"/>
</dbReference>
<feature type="transmembrane region" description="Helical" evidence="8">
    <location>
        <begin position="230"/>
        <end position="251"/>
    </location>
</feature>
<feature type="transmembrane region" description="Helical" evidence="8">
    <location>
        <begin position="167"/>
        <end position="187"/>
    </location>
</feature>
<comment type="caution">
    <text evidence="9">The sequence shown here is derived from an EMBL/GenBank/DDBJ whole genome shotgun (WGS) entry which is preliminary data.</text>
</comment>
<feature type="transmembrane region" description="Helical" evidence="8">
    <location>
        <begin position="257"/>
        <end position="276"/>
    </location>
</feature>
<evidence type="ECO:0000256" key="7">
    <source>
        <dbReference type="ARBA" id="ARBA00023136"/>
    </source>
</evidence>
<comment type="subcellular location">
    <subcellularLocation>
        <location evidence="1">Cell membrane</location>
        <topology evidence="1">Multi-pass membrane protein</topology>
    </subcellularLocation>
</comment>
<feature type="transmembrane region" description="Helical" evidence="8">
    <location>
        <begin position="70"/>
        <end position="93"/>
    </location>
</feature>
<keyword evidence="5 8" id="KW-0812">Transmembrane</keyword>
<keyword evidence="6 8" id="KW-1133">Transmembrane helix</keyword>
<keyword evidence="7 8" id="KW-0472">Membrane</keyword>
<evidence type="ECO:0000313" key="10">
    <source>
        <dbReference type="Proteomes" id="UP000256561"/>
    </source>
</evidence>
<evidence type="ECO:0000256" key="5">
    <source>
        <dbReference type="ARBA" id="ARBA00022692"/>
    </source>
</evidence>
<proteinExistence type="inferred from homology"/>
<evidence type="ECO:0000256" key="3">
    <source>
        <dbReference type="ARBA" id="ARBA00022448"/>
    </source>
</evidence>
<feature type="transmembrane region" description="Helical" evidence="8">
    <location>
        <begin position="105"/>
        <end position="123"/>
    </location>
</feature>
<evidence type="ECO:0000256" key="4">
    <source>
        <dbReference type="ARBA" id="ARBA00022475"/>
    </source>
</evidence>
<keyword evidence="3" id="KW-0813">Transport</keyword>
<dbReference type="PANTHER" id="PTHR36838">
    <property type="entry name" value="AUXIN EFFLUX CARRIER FAMILY PROTEIN"/>
    <property type="match status" value="1"/>
</dbReference>
<protein>
    <submittedName>
        <fullName evidence="9">AEC family transporter</fullName>
    </submittedName>
</protein>
<dbReference type="InterPro" id="IPR038770">
    <property type="entry name" value="Na+/solute_symporter_sf"/>
</dbReference>
<dbReference type="OrthoDB" id="9786439at2"/>
<feature type="transmembrane region" description="Helical" evidence="8">
    <location>
        <begin position="129"/>
        <end position="155"/>
    </location>
</feature>
<evidence type="ECO:0000313" key="9">
    <source>
        <dbReference type="EMBL" id="RDV28014.1"/>
    </source>
</evidence>
<dbReference type="InterPro" id="IPR004776">
    <property type="entry name" value="Mem_transp_PIN-like"/>
</dbReference>
<dbReference type="RefSeq" id="WP_115591932.1">
    <property type="nucleotide sequence ID" value="NZ_QRHA01000002.1"/>
</dbReference>
<evidence type="ECO:0000256" key="2">
    <source>
        <dbReference type="ARBA" id="ARBA00010145"/>
    </source>
</evidence>
<dbReference type="GO" id="GO:0055085">
    <property type="term" value="P:transmembrane transport"/>
    <property type="evidence" value="ECO:0007669"/>
    <property type="project" value="InterPro"/>
</dbReference>